<dbReference type="SUPFAM" id="SSF52518">
    <property type="entry name" value="Thiamin diphosphate-binding fold (THDP-binding)"/>
    <property type="match status" value="2"/>
</dbReference>
<sequence length="591" mass="64555">MGKMRAVDAAVLVMKKEGISTAFGVPGAAINPFYSAMKKAGGVDHVLARHVEGASHMAEGYTRANAGNIGVCIGTSGPAGTDMITGLYSASADSIPILCITGQAPRARLHKEDFQAVDIETIAKPVTKWAVTVREPGLVPRVFQQAFHLMRSGRRGPVLIDLPFDVQVAEIEFDIDTYEPLPVYQPTASTKQLEKVMEILCSAKKPVIIAGGGIINADASKELVEFAELTGVPVIPTLMGWGTIPDDHPLMIGMVGIQTAHRYGNASFLESDVVIGIGNRWANRHTGSLEVYTKDRKFVHIDIEPTQIGRVFNPDYGVVSDAKAALTGLLQLAKQSIGKLPDWDAWARECYDRKRDITMQRKTHFDNVPIKPQRVYEEMNRAFGKDACYVTTIGLSQIAAAQMLNVFKPRHWINSAQAGPLGWTLPAALGVAKADPKRQVVALSGDYDFQFLIEELAVGAQFKLPYIHVLVNNSYLGLIRQSQRAFDMDYCVQLSFENVNAPELGQYGVDHKTVVEGLGCKAIRVTDPADLPEAFQTAKQLMATYQVPVVIEAILERVTNISMGPEINNVIENEPLAEKPEDAPTTIGVMY</sequence>
<dbReference type="GO" id="GO:0009099">
    <property type="term" value="P:L-valine biosynthetic process"/>
    <property type="evidence" value="ECO:0007669"/>
    <property type="project" value="TreeGrafter"/>
</dbReference>
<feature type="domain" description="Thiamine pyrophosphate enzyme N-terminal TPP-binding" evidence="6">
    <location>
        <begin position="4"/>
        <end position="119"/>
    </location>
</feature>
<feature type="domain" description="Thiamine pyrophosphate enzyme central" evidence="4">
    <location>
        <begin position="193"/>
        <end position="329"/>
    </location>
</feature>
<proteinExistence type="inferred from homology"/>
<dbReference type="InterPro" id="IPR006397">
    <property type="entry name" value="Glyox_carbo_lig"/>
</dbReference>
<organism evidence="7 8">
    <name type="scientific">Propionivibrio dicarboxylicus</name>
    <dbReference type="NCBI Taxonomy" id="83767"/>
    <lineage>
        <taxon>Bacteria</taxon>
        <taxon>Pseudomonadati</taxon>
        <taxon>Pseudomonadota</taxon>
        <taxon>Betaproteobacteria</taxon>
        <taxon>Rhodocyclales</taxon>
        <taxon>Rhodocyclaceae</taxon>
        <taxon>Propionivibrio</taxon>
    </lineage>
</organism>
<dbReference type="GO" id="GO:0009436">
    <property type="term" value="P:glyoxylate catabolic process"/>
    <property type="evidence" value="ECO:0007669"/>
    <property type="project" value="InterPro"/>
</dbReference>
<keyword evidence="2 3" id="KW-0786">Thiamine pyrophosphate</keyword>
<dbReference type="InterPro" id="IPR011766">
    <property type="entry name" value="TPP_enzyme_TPP-bd"/>
</dbReference>
<dbReference type="FunFam" id="3.40.50.1220:FF:000008">
    <property type="entry name" value="Acetolactate synthase"/>
    <property type="match status" value="1"/>
</dbReference>
<dbReference type="Proteomes" id="UP000198607">
    <property type="component" value="Unassembled WGS sequence"/>
</dbReference>
<evidence type="ECO:0000256" key="2">
    <source>
        <dbReference type="ARBA" id="ARBA00023052"/>
    </source>
</evidence>
<dbReference type="PANTHER" id="PTHR18968:SF14">
    <property type="entry name" value="GLYOXYLATE CARBOLIGASE"/>
    <property type="match status" value="1"/>
</dbReference>
<keyword evidence="8" id="KW-1185">Reference proteome</keyword>
<protein>
    <submittedName>
        <fullName evidence="7">Tartronate-semialdehyde synthase</fullName>
    </submittedName>
</protein>
<dbReference type="NCBIfam" id="TIGR01504">
    <property type="entry name" value="glyox_carbo_lig"/>
    <property type="match status" value="1"/>
</dbReference>
<gene>
    <name evidence="7" type="ORF">SAMN05660652_01075</name>
</gene>
<dbReference type="STRING" id="83767.SAMN05660652_01075"/>
<evidence type="ECO:0000313" key="7">
    <source>
        <dbReference type="EMBL" id="SDH03768.1"/>
    </source>
</evidence>
<dbReference type="OrthoDB" id="2254214at2"/>
<evidence type="ECO:0000256" key="1">
    <source>
        <dbReference type="ARBA" id="ARBA00007812"/>
    </source>
</evidence>
<dbReference type="Gene3D" id="3.40.50.1220">
    <property type="entry name" value="TPP-binding domain"/>
    <property type="match status" value="1"/>
</dbReference>
<dbReference type="Pfam" id="PF00205">
    <property type="entry name" value="TPP_enzyme_M"/>
    <property type="match status" value="1"/>
</dbReference>
<dbReference type="CDD" id="cd07035">
    <property type="entry name" value="TPP_PYR_POX_like"/>
    <property type="match status" value="1"/>
</dbReference>
<dbReference type="EMBL" id="FNCY01000003">
    <property type="protein sequence ID" value="SDH03768.1"/>
    <property type="molecule type" value="Genomic_DNA"/>
</dbReference>
<name>A0A1G7Z4Y7_9RHOO</name>
<dbReference type="GO" id="GO:0009097">
    <property type="term" value="P:isoleucine biosynthetic process"/>
    <property type="evidence" value="ECO:0007669"/>
    <property type="project" value="TreeGrafter"/>
</dbReference>
<dbReference type="PANTHER" id="PTHR18968">
    <property type="entry name" value="THIAMINE PYROPHOSPHATE ENZYMES"/>
    <property type="match status" value="1"/>
</dbReference>
<dbReference type="SUPFAM" id="SSF52467">
    <property type="entry name" value="DHS-like NAD/FAD-binding domain"/>
    <property type="match status" value="1"/>
</dbReference>
<dbReference type="InterPro" id="IPR029035">
    <property type="entry name" value="DHS-like_NAD/FAD-binding_dom"/>
</dbReference>
<dbReference type="InterPro" id="IPR029061">
    <property type="entry name" value="THDP-binding"/>
</dbReference>
<evidence type="ECO:0000313" key="8">
    <source>
        <dbReference type="Proteomes" id="UP000198607"/>
    </source>
</evidence>
<dbReference type="AlphaFoldDB" id="A0A1G7Z4Y7"/>
<evidence type="ECO:0000259" key="6">
    <source>
        <dbReference type="Pfam" id="PF02776"/>
    </source>
</evidence>
<evidence type="ECO:0000259" key="5">
    <source>
        <dbReference type="Pfam" id="PF02775"/>
    </source>
</evidence>
<reference evidence="7 8" key="1">
    <citation type="submission" date="2016-10" db="EMBL/GenBank/DDBJ databases">
        <authorList>
            <person name="de Groot N.N."/>
        </authorList>
    </citation>
    <scope>NUCLEOTIDE SEQUENCE [LARGE SCALE GENOMIC DNA]</scope>
    <source>
        <strain evidence="7 8">DSM 5885</strain>
    </source>
</reference>
<evidence type="ECO:0000259" key="4">
    <source>
        <dbReference type="Pfam" id="PF00205"/>
    </source>
</evidence>
<dbReference type="Gene3D" id="3.40.50.970">
    <property type="match status" value="2"/>
</dbReference>
<feature type="domain" description="Thiamine pyrophosphate enzyme TPP-binding" evidence="5">
    <location>
        <begin position="393"/>
        <end position="552"/>
    </location>
</feature>
<dbReference type="GO" id="GO:0009028">
    <property type="term" value="F:tartronate-semialdehyde synthase activity"/>
    <property type="evidence" value="ECO:0007669"/>
    <property type="project" value="InterPro"/>
</dbReference>
<dbReference type="GO" id="GO:0000287">
    <property type="term" value="F:magnesium ion binding"/>
    <property type="evidence" value="ECO:0007669"/>
    <property type="project" value="InterPro"/>
</dbReference>
<dbReference type="InterPro" id="IPR012000">
    <property type="entry name" value="Thiamin_PyroP_enz_cen_dom"/>
</dbReference>
<dbReference type="InterPro" id="IPR012001">
    <property type="entry name" value="Thiamin_PyroP_enz_TPP-bd_dom"/>
</dbReference>
<dbReference type="RefSeq" id="WP_091934887.1">
    <property type="nucleotide sequence ID" value="NZ_FNCY01000003.1"/>
</dbReference>
<dbReference type="GO" id="GO:0050660">
    <property type="term" value="F:flavin adenine dinucleotide binding"/>
    <property type="evidence" value="ECO:0007669"/>
    <property type="project" value="TreeGrafter"/>
</dbReference>
<dbReference type="GO" id="GO:0005948">
    <property type="term" value="C:acetolactate synthase complex"/>
    <property type="evidence" value="ECO:0007669"/>
    <property type="project" value="TreeGrafter"/>
</dbReference>
<evidence type="ECO:0000256" key="3">
    <source>
        <dbReference type="RuleBase" id="RU362132"/>
    </source>
</evidence>
<dbReference type="GO" id="GO:0030976">
    <property type="term" value="F:thiamine pyrophosphate binding"/>
    <property type="evidence" value="ECO:0007669"/>
    <property type="project" value="InterPro"/>
</dbReference>
<dbReference type="Pfam" id="PF02775">
    <property type="entry name" value="TPP_enzyme_C"/>
    <property type="match status" value="1"/>
</dbReference>
<dbReference type="Pfam" id="PF02776">
    <property type="entry name" value="TPP_enzyme_N"/>
    <property type="match status" value="1"/>
</dbReference>
<dbReference type="NCBIfam" id="NF008431">
    <property type="entry name" value="PRK11269.1"/>
    <property type="match status" value="1"/>
</dbReference>
<dbReference type="InterPro" id="IPR045229">
    <property type="entry name" value="TPP_enz"/>
</dbReference>
<accession>A0A1G7Z4Y7</accession>
<dbReference type="FunFam" id="3.40.50.970:FF:000007">
    <property type="entry name" value="Acetolactate synthase"/>
    <property type="match status" value="1"/>
</dbReference>
<comment type="similarity">
    <text evidence="1 3">Belongs to the TPP enzyme family.</text>
</comment>